<dbReference type="InterPro" id="IPR011047">
    <property type="entry name" value="Quinoprotein_ADH-like_sf"/>
</dbReference>
<dbReference type="SUPFAM" id="SSF50998">
    <property type="entry name" value="Quinoprotein alcohol dehydrogenase-like"/>
    <property type="match status" value="1"/>
</dbReference>
<dbReference type="Gene3D" id="2.140.10.10">
    <property type="entry name" value="Quinoprotein alcohol dehydrogenase-like superfamily"/>
    <property type="match status" value="1"/>
</dbReference>
<dbReference type="EMBL" id="JBJQOH010000002">
    <property type="protein sequence ID" value="KAL3697067.1"/>
    <property type="molecule type" value="Genomic_DNA"/>
</dbReference>
<dbReference type="PANTHER" id="PTHR32303">
    <property type="entry name" value="QUINOPROTEIN ALCOHOL DEHYDROGENASE (CYTOCHROME C)"/>
    <property type="match status" value="1"/>
</dbReference>
<evidence type="ECO:0000313" key="2">
    <source>
        <dbReference type="Proteomes" id="UP001633002"/>
    </source>
</evidence>
<organism evidence="1 2">
    <name type="scientific">Riccia sorocarpa</name>
    <dbReference type="NCBI Taxonomy" id="122646"/>
    <lineage>
        <taxon>Eukaryota</taxon>
        <taxon>Viridiplantae</taxon>
        <taxon>Streptophyta</taxon>
        <taxon>Embryophyta</taxon>
        <taxon>Marchantiophyta</taxon>
        <taxon>Marchantiopsida</taxon>
        <taxon>Marchantiidae</taxon>
        <taxon>Marchantiales</taxon>
        <taxon>Ricciaceae</taxon>
        <taxon>Riccia</taxon>
    </lineage>
</organism>
<keyword evidence="2" id="KW-1185">Reference proteome</keyword>
<proteinExistence type="predicted"/>
<reference evidence="1 2" key="1">
    <citation type="submission" date="2024-09" db="EMBL/GenBank/DDBJ databases">
        <title>Chromosome-scale assembly of Riccia sorocarpa.</title>
        <authorList>
            <person name="Paukszto L."/>
        </authorList>
    </citation>
    <scope>NUCLEOTIDE SEQUENCE [LARGE SCALE GENOMIC DNA]</scope>
    <source>
        <strain evidence="1">LP-2024</strain>
        <tissue evidence="1">Aerial parts of the thallus</tissue>
    </source>
</reference>
<dbReference type="Proteomes" id="UP001633002">
    <property type="component" value="Unassembled WGS sequence"/>
</dbReference>
<sequence length="105" mass="10957">MTLGLTCSIPQNGSKVTSPPILGPDYDFGAAPVLLTIPSNSSYHGRHGRDIVVTGQKSGIFWALDRETGDIIWETLTHANGVVFGGSASGVVILDLGGVTVHDIL</sequence>
<evidence type="ECO:0000313" key="1">
    <source>
        <dbReference type="EMBL" id="KAL3697067.1"/>
    </source>
</evidence>
<accession>A0ABD3I019</accession>
<protein>
    <submittedName>
        <fullName evidence="1">Uncharacterized protein</fullName>
    </submittedName>
</protein>
<gene>
    <name evidence="1" type="ORF">R1sor_011143</name>
</gene>
<comment type="caution">
    <text evidence="1">The sequence shown here is derived from an EMBL/GenBank/DDBJ whole genome shotgun (WGS) entry which is preliminary data.</text>
</comment>
<dbReference type="AlphaFoldDB" id="A0ABD3I019"/>
<name>A0ABD3I019_9MARC</name>
<dbReference type="PANTHER" id="PTHR32303:SF10">
    <property type="entry name" value="OUTER MEMBRANE PROTEIN ASSEMBLY FACTOR BAMB"/>
    <property type="match status" value="1"/>
</dbReference>